<organism evidence="22 23">
    <name type="scientific">Aspergillus cristatus</name>
    <name type="common">Chinese Fuzhuan brick tea-fermentation fungus</name>
    <name type="synonym">Eurotium cristatum</name>
    <dbReference type="NCBI Taxonomy" id="573508"/>
    <lineage>
        <taxon>Eukaryota</taxon>
        <taxon>Fungi</taxon>
        <taxon>Dikarya</taxon>
        <taxon>Ascomycota</taxon>
        <taxon>Pezizomycotina</taxon>
        <taxon>Eurotiomycetes</taxon>
        <taxon>Eurotiomycetidae</taxon>
        <taxon>Eurotiales</taxon>
        <taxon>Aspergillaceae</taxon>
        <taxon>Aspergillus</taxon>
        <taxon>Aspergillus subgen. Aspergillus</taxon>
    </lineage>
</organism>
<evidence type="ECO:0000256" key="17">
    <source>
        <dbReference type="ARBA" id="ARBA00023274"/>
    </source>
</evidence>
<evidence type="ECO:0000256" key="10">
    <source>
        <dbReference type="ARBA" id="ARBA00022771"/>
    </source>
</evidence>
<evidence type="ECO:0000259" key="21">
    <source>
        <dbReference type="PROSITE" id="PS50053"/>
    </source>
</evidence>
<evidence type="ECO:0000256" key="19">
    <source>
        <dbReference type="ARBA" id="ARBA00045962"/>
    </source>
</evidence>
<dbReference type="GO" id="GO:0070860">
    <property type="term" value="C:RNA polymerase I core factor complex"/>
    <property type="evidence" value="ECO:0007669"/>
    <property type="project" value="InterPro"/>
</dbReference>
<dbReference type="InterPro" id="IPR048538">
    <property type="entry name" value="Rrn7_cyclin_C"/>
</dbReference>
<evidence type="ECO:0000256" key="7">
    <source>
        <dbReference type="ARBA" id="ARBA00022490"/>
    </source>
</evidence>
<dbReference type="InterPro" id="IPR019956">
    <property type="entry name" value="Ubiquitin_dom"/>
</dbReference>
<dbReference type="CDD" id="cd01803">
    <property type="entry name" value="Ubl_ubiquitin"/>
    <property type="match status" value="1"/>
</dbReference>
<keyword evidence="16" id="KW-0539">Nucleus</keyword>
<dbReference type="InterPro" id="IPR019954">
    <property type="entry name" value="Ubiquitin_CS"/>
</dbReference>
<dbReference type="GO" id="GO:0000055">
    <property type="term" value="P:ribosomal large subunit export from nucleus"/>
    <property type="evidence" value="ECO:0007669"/>
    <property type="project" value="UniProtKB-ARBA"/>
</dbReference>
<dbReference type="PRINTS" id="PR00348">
    <property type="entry name" value="UBIQUITIN"/>
</dbReference>
<comment type="similarity">
    <text evidence="4">Belongs to the RRN7/TAF1B family.</text>
</comment>
<dbReference type="InterPro" id="IPR021752">
    <property type="entry name" value="TF_Rrn7_Zf"/>
</dbReference>
<evidence type="ECO:0000256" key="15">
    <source>
        <dbReference type="ARBA" id="ARBA00023163"/>
    </source>
</evidence>
<evidence type="ECO:0000256" key="1">
    <source>
        <dbReference type="ARBA" id="ARBA00002241"/>
    </source>
</evidence>
<keyword evidence="23" id="KW-1185">Reference proteome</keyword>
<dbReference type="SUPFAM" id="SSF57829">
    <property type="entry name" value="Zn-binding ribosomal proteins"/>
    <property type="match status" value="1"/>
</dbReference>
<gene>
    <name evidence="22" type="ORF">SI65_01515</name>
</gene>
<dbReference type="OrthoDB" id="428577at2759"/>
<dbReference type="FunFam" id="3.10.20.90:FF:000014">
    <property type="entry name" value="Ubiquitin-60S ribosomal L40 fusion"/>
    <property type="match status" value="1"/>
</dbReference>
<dbReference type="SUPFAM" id="SSF54236">
    <property type="entry name" value="Ubiquitin-like"/>
    <property type="match status" value="1"/>
</dbReference>
<protein>
    <recommendedName>
        <fullName evidence="21">Ubiquitin-like domain-containing protein</fullName>
    </recommendedName>
</protein>
<dbReference type="GO" id="GO:0003735">
    <property type="term" value="F:structural constituent of ribosome"/>
    <property type="evidence" value="ECO:0007669"/>
    <property type="project" value="InterPro"/>
</dbReference>
<dbReference type="PROSITE" id="PS50053">
    <property type="entry name" value="UBIQUITIN_2"/>
    <property type="match status" value="1"/>
</dbReference>
<evidence type="ECO:0000256" key="3">
    <source>
        <dbReference type="ARBA" id="ARBA00004604"/>
    </source>
</evidence>
<dbReference type="InterPro" id="IPR029071">
    <property type="entry name" value="Ubiquitin-like_domsf"/>
</dbReference>
<dbReference type="Pfam" id="PF20645">
    <property type="entry name" value="Rrn7_cyclin_C"/>
    <property type="match status" value="1"/>
</dbReference>
<comment type="function">
    <text evidence="19">Component of the ribosome, a large ribonucleoprotein complex responsible for the synthesis of proteins in the cell. The small ribosomal subunit (SSU) binds messenger RNAs (mRNAs) and translates the encoded message by selecting cognate aminoacyl-transfer RNA (tRNA) molecules. The large subunit (LSU) contains the ribosomal catalytic site termed the peptidyl transferase center (PTC), which catalyzes the formation of peptide bonds, thereby polymerizing the amino acids delivered by tRNAs into a polypeptide chain. The nascent polypeptides leave the ribosome through a tunnel in the LSU and interact with protein factors that function in enzymatic processing, targeting, and the membrane insertion of nascent chains at the exit of the ribosomal tunnel. eL40 is essential for translation of a subset of cellular transcripts, including stress response transcripts, such as DDR2.</text>
</comment>
<dbReference type="SMART" id="SM01377">
    <property type="entry name" value="Ribosomal_L40e"/>
    <property type="match status" value="1"/>
</dbReference>
<dbReference type="STRING" id="573508.A0A1E3BSM0"/>
<dbReference type="FunFam" id="4.10.1060.50:FF:000001">
    <property type="entry name" value="ubiquitin-60S ribosomal protein L40"/>
    <property type="match status" value="1"/>
</dbReference>
<evidence type="ECO:0000256" key="11">
    <source>
        <dbReference type="ARBA" id="ARBA00022833"/>
    </source>
</evidence>
<proteinExistence type="inferred from homology"/>
<keyword evidence="10" id="KW-0863">Zinc-finger</keyword>
<keyword evidence="8" id="KW-1017">Isopeptide bond</keyword>
<evidence type="ECO:0000313" key="23">
    <source>
        <dbReference type="Proteomes" id="UP000094569"/>
    </source>
</evidence>
<keyword evidence="12" id="KW-0689">Ribosomal protein</keyword>
<keyword evidence="15" id="KW-0804">Transcription</keyword>
<comment type="function">
    <text evidence="1">Component of the 60S subunit of the ribosome.</text>
</comment>
<dbReference type="InterPro" id="IPR033599">
    <property type="entry name" value="TAF1B/Rrn7"/>
</dbReference>
<sequence length="682" mass="78252">MEYTITRGVCGQEGCRERRYYLDNGLWFCRRGHQQEGRQVEEDPEDYGTQGRTHRVKKDVVEKGQKTYRGQRAYSLFLQIYQLILWKQCHALVHDRGFPAQFENVIRDLWALRLEGFSSKINTNMSETETEEPEVFSSQAADTDDESDKAFKPSGKRVQWPRLVDSIALCYMGALLMRLPIGIADFHRMVMQGDVPYLRIIKTIPREMRDKLSQEYLSLFETTRLPKAEHFHKAALELILFYHRRSGVHFPPLNAPLLLFRFIKRLTLPIDIYPAVTQLQKLVGFTFTYPPTIAGKRRSLHLPEVQMMTLIVISTKLLFPFDDVKRYPESAREPSTQAIDWQLWAQVQRHFDNRETSSGRIGKGNEVLVNEKDVFSMTPNQLDEYLDWYENSWLDSSKGTNLLADLFPLGPTGAESQPTAPLSEADDEASLDSMLETVTRQLKTMKVVADPESEVPRPGSFYPRYRLDTDLPETVRPFYETAAKVVGIPLSTLVKTVFQTEEHQTKNLSITIKAMIKIRSRSTLAKREFPQITSVSTTPDLPAIVSQQQRKIATMQIFVKTLTGKTITLDVESSDTIDNVKAKIQDKEGIPPDQQRLIFAGKQLEDGRTLSDYNIQKESTLHLVLRLRGGIIEPSLKALASKYNCEKSICRKCYARLPPRATNCRKKKCGHTNQLRPKKKLK</sequence>
<reference evidence="22 23" key="1">
    <citation type="journal article" date="2016" name="BMC Genomics">
        <title>Comparative genomic and transcriptomic analyses of the Fuzhuan brick tea-fermentation fungus Aspergillus cristatus.</title>
        <authorList>
            <person name="Ge Y."/>
            <person name="Wang Y."/>
            <person name="Liu Y."/>
            <person name="Tan Y."/>
            <person name="Ren X."/>
            <person name="Zhang X."/>
            <person name="Hyde K.D."/>
            <person name="Liu Y."/>
            <person name="Liu Z."/>
        </authorList>
    </citation>
    <scope>NUCLEOTIDE SEQUENCE [LARGE SCALE GENOMIC DNA]</scope>
    <source>
        <strain evidence="22 23">GZAAS20.1005</strain>
    </source>
</reference>
<evidence type="ECO:0000313" key="22">
    <source>
        <dbReference type="EMBL" id="ODM23925.1"/>
    </source>
</evidence>
<name>A0A1E3BSM0_ASPCR</name>
<keyword evidence="11" id="KW-0862">Zinc</keyword>
<evidence type="ECO:0000256" key="8">
    <source>
        <dbReference type="ARBA" id="ARBA00022499"/>
    </source>
</evidence>
<dbReference type="Proteomes" id="UP000094569">
    <property type="component" value="Unassembled WGS sequence"/>
</dbReference>
<dbReference type="InterPro" id="IPR011332">
    <property type="entry name" value="Ribosomal_zn-bd"/>
</dbReference>
<dbReference type="SMART" id="SM00213">
    <property type="entry name" value="UBQ"/>
    <property type="match status" value="1"/>
</dbReference>
<dbReference type="GO" id="GO:0006412">
    <property type="term" value="P:translation"/>
    <property type="evidence" value="ECO:0007669"/>
    <property type="project" value="InterPro"/>
</dbReference>
<dbReference type="PANTHER" id="PTHR31576">
    <property type="entry name" value="TATA BOX-BINDING PROTEIN-ASSOCIATED FACTOR RNA POLYMERASE I SUBUNIT B"/>
    <property type="match status" value="1"/>
</dbReference>
<comment type="subunit">
    <text evidence="18">Part of the 60S ribosomal subunit.</text>
</comment>
<dbReference type="GO" id="GO:0008270">
    <property type="term" value="F:zinc ion binding"/>
    <property type="evidence" value="ECO:0007669"/>
    <property type="project" value="UniProtKB-KW"/>
</dbReference>
<dbReference type="GO" id="GO:0016567">
    <property type="term" value="P:protein ubiquitination"/>
    <property type="evidence" value="ECO:0007669"/>
    <property type="project" value="UniProtKB-ARBA"/>
</dbReference>
<feature type="region of interest" description="Disordered" evidence="20">
    <location>
        <begin position="124"/>
        <end position="153"/>
    </location>
</feature>
<keyword evidence="7" id="KW-0963">Cytoplasm</keyword>
<evidence type="ECO:0000256" key="20">
    <source>
        <dbReference type="SAM" id="MobiDB-lite"/>
    </source>
</evidence>
<dbReference type="InterPro" id="IPR001975">
    <property type="entry name" value="Ribosomal_eL40_dom"/>
</dbReference>
<evidence type="ECO:0000256" key="5">
    <source>
        <dbReference type="ARBA" id="ARBA00008373"/>
    </source>
</evidence>
<evidence type="ECO:0000256" key="12">
    <source>
        <dbReference type="ARBA" id="ARBA00022980"/>
    </source>
</evidence>
<keyword evidence="13" id="KW-0805">Transcription regulation</keyword>
<dbReference type="Pfam" id="PF00240">
    <property type="entry name" value="ubiquitin"/>
    <property type="match status" value="1"/>
</dbReference>
<evidence type="ECO:0000256" key="16">
    <source>
        <dbReference type="ARBA" id="ARBA00023242"/>
    </source>
</evidence>
<dbReference type="GO" id="GO:0001164">
    <property type="term" value="F:RNA polymerase I core promoter sequence-specific DNA binding"/>
    <property type="evidence" value="ECO:0007669"/>
    <property type="project" value="InterPro"/>
</dbReference>
<dbReference type="PROSITE" id="PS00299">
    <property type="entry name" value="UBIQUITIN_1"/>
    <property type="match status" value="1"/>
</dbReference>
<dbReference type="Gene3D" id="3.10.20.90">
    <property type="entry name" value="Phosphatidylinositol 3-kinase Catalytic Subunit, Chain A, domain 1"/>
    <property type="match status" value="1"/>
</dbReference>
<dbReference type="InterPro" id="IPR048540">
    <property type="entry name" value="Rrn7_cyclin_N"/>
</dbReference>
<dbReference type="Pfam" id="PF11781">
    <property type="entry name" value="Zn_ribbon_RRN7"/>
    <property type="match status" value="1"/>
</dbReference>
<keyword evidence="17" id="KW-0687">Ribonucleoprotein</keyword>
<comment type="similarity">
    <text evidence="5">In the N-terminal section; belongs to the ubiquitin family.</text>
</comment>
<dbReference type="InterPro" id="IPR000626">
    <property type="entry name" value="Ubiquitin-like_dom"/>
</dbReference>
<evidence type="ECO:0000256" key="14">
    <source>
        <dbReference type="ARBA" id="ARBA00023125"/>
    </source>
</evidence>
<dbReference type="PANTHER" id="PTHR31576:SF2">
    <property type="entry name" value="TATA BOX-BINDING PROTEIN-ASSOCIATED FACTOR RNA POLYMERASE I SUBUNIT B"/>
    <property type="match status" value="1"/>
</dbReference>
<dbReference type="GO" id="GO:1990904">
    <property type="term" value="C:ribonucleoprotein complex"/>
    <property type="evidence" value="ECO:0007669"/>
    <property type="project" value="UniProtKB-KW"/>
</dbReference>
<dbReference type="InterPro" id="IPR038587">
    <property type="entry name" value="Ribosomal_eL40_sf"/>
</dbReference>
<evidence type="ECO:0000256" key="13">
    <source>
        <dbReference type="ARBA" id="ARBA00023015"/>
    </source>
</evidence>
<evidence type="ECO:0000256" key="4">
    <source>
        <dbReference type="ARBA" id="ARBA00006899"/>
    </source>
</evidence>
<evidence type="ECO:0000256" key="2">
    <source>
        <dbReference type="ARBA" id="ARBA00004496"/>
    </source>
</evidence>
<dbReference type="Pfam" id="PF20644">
    <property type="entry name" value="Rrn7_cyclin_N"/>
    <property type="match status" value="1"/>
</dbReference>
<evidence type="ECO:0000256" key="9">
    <source>
        <dbReference type="ARBA" id="ARBA00022723"/>
    </source>
</evidence>
<dbReference type="AlphaFoldDB" id="A0A1E3BSM0"/>
<dbReference type="GO" id="GO:0042790">
    <property type="term" value="P:nucleolar large rRNA transcription by RNA polymerase I"/>
    <property type="evidence" value="ECO:0007669"/>
    <property type="project" value="TreeGrafter"/>
</dbReference>
<feature type="domain" description="Ubiquitin-like" evidence="21">
    <location>
        <begin position="555"/>
        <end position="630"/>
    </location>
</feature>
<evidence type="ECO:0000256" key="6">
    <source>
        <dbReference type="ARBA" id="ARBA00010570"/>
    </source>
</evidence>
<dbReference type="GO" id="GO:0005840">
    <property type="term" value="C:ribosome"/>
    <property type="evidence" value="ECO:0007669"/>
    <property type="project" value="UniProtKB-KW"/>
</dbReference>
<dbReference type="VEuPathDB" id="FungiDB:SI65_01515"/>
<comment type="subcellular location">
    <subcellularLocation>
        <location evidence="2">Cytoplasm</location>
    </subcellularLocation>
    <subcellularLocation>
        <location evidence="3">Nucleus</location>
        <location evidence="3">Nucleolus</location>
    </subcellularLocation>
</comment>
<keyword evidence="14" id="KW-0238">DNA-binding</keyword>
<keyword evidence="9" id="KW-0479">Metal-binding</keyword>
<dbReference type="Pfam" id="PF01020">
    <property type="entry name" value="Ribosomal_L40e"/>
    <property type="match status" value="1"/>
</dbReference>
<feature type="region of interest" description="Disordered" evidence="20">
    <location>
        <begin position="409"/>
        <end position="428"/>
    </location>
</feature>
<dbReference type="EMBL" id="JXNT01000001">
    <property type="protein sequence ID" value="ODM23925.1"/>
    <property type="molecule type" value="Genomic_DNA"/>
</dbReference>
<dbReference type="GO" id="GO:0005737">
    <property type="term" value="C:cytoplasm"/>
    <property type="evidence" value="ECO:0007669"/>
    <property type="project" value="UniProtKB-SubCell"/>
</dbReference>
<accession>A0A1E3BSM0</accession>
<dbReference type="Gene3D" id="4.10.1060.50">
    <property type="match status" value="1"/>
</dbReference>
<comment type="similarity">
    <text evidence="6">In the C-terminal section; belongs to the eukaryotic ribosomal protein eL40 family.</text>
</comment>
<evidence type="ECO:0000256" key="18">
    <source>
        <dbReference type="ARBA" id="ARBA00035124"/>
    </source>
</evidence>
<comment type="caution">
    <text evidence="22">The sequence shown here is derived from an EMBL/GenBank/DDBJ whole genome shotgun (WGS) entry which is preliminary data.</text>
</comment>